<evidence type="ECO:0000313" key="5">
    <source>
        <dbReference type="Proteomes" id="UP000476064"/>
    </source>
</evidence>
<gene>
    <name evidence="4" type="ORF">GXP70_18530</name>
</gene>
<name>A0A6C0FYN2_9BACL</name>
<evidence type="ECO:0000259" key="3">
    <source>
        <dbReference type="PROSITE" id="PS51186"/>
    </source>
</evidence>
<dbReference type="InterPro" id="IPR000182">
    <property type="entry name" value="GNAT_dom"/>
</dbReference>
<dbReference type="PROSITE" id="PS51186">
    <property type="entry name" value="GNAT"/>
    <property type="match status" value="1"/>
</dbReference>
<dbReference type="Gene3D" id="3.40.630.30">
    <property type="match status" value="1"/>
</dbReference>
<dbReference type="CDD" id="cd04301">
    <property type="entry name" value="NAT_SF"/>
    <property type="match status" value="1"/>
</dbReference>
<dbReference type="InterPro" id="IPR016181">
    <property type="entry name" value="Acyl_CoA_acyltransferase"/>
</dbReference>
<dbReference type="SUPFAM" id="SSF55729">
    <property type="entry name" value="Acyl-CoA N-acyltransferases (Nat)"/>
    <property type="match status" value="1"/>
</dbReference>
<keyword evidence="1 4" id="KW-0808">Transferase</keyword>
<evidence type="ECO:0000256" key="1">
    <source>
        <dbReference type="ARBA" id="ARBA00022679"/>
    </source>
</evidence>
<accession>A0A6C0FYN2</accession>
<proteinExistence type="predicted"/>
<evidence type="ECO:0000256" key="2">
    <source>
        <dbReference type="ARBA" id="ARBA00023315"/>
    </source>
</evidence>
<protein>
    <submittedName>
        <fullName evidence="4">GNAT family N-acetyltransferase</fullName>
    </submittedName>
</protein>
<dbReference type="Proteomes" id="UP000476064">
    <property type="component" value="Chromosome"/>
</dbReference>
<organism evidence="4 5">
    <name type="scientific">Paenibacillus lycopersici</name>
    <dbReference type="NCBI Taxonomy" id="2704462"/>
    <lineage>
        <taxon>Bacteria</taxon>
        <taxon>Bacillati</taxon>
        <taxon>Bacillota</taxon>
        <taxon>Bacilli</taxon>
        <taxon>Bacillales</taxon>
        <taxon>Paenibacillaceae</taxon>
        <taxon>Paenibacillus</taxon>
    </lineage>
</organism>
<reference evidence="4 5" key="1">
    <citation type="submission" date="2020-01" db="EMBL/GenBank/DDBJ databases">
        <title>Paenibacillus sp. nov., isolated from tomato rhizosphere.</title>
        <authorList>
            <person name="Weon H.-Y."/>
            <person name="Lee S.A."/>
        </authorList>
    </citation>
    <scope>NUCLEOTIDE SEQUENCE [LARGE SCALE GENOMIC DNA]</scope>
    <source>
        <strain evidence="4 5">12200R-189</strain>
    </source>
</reference>
<dbReference type="GO" id="GO:0016747">
    <property type="term" value="F:acyltransferase activity, transferring groups other than amino-acyl groups"/>
    <property type="evidence" value="ECO:0007669"/>
    <property type="project" value="InterPro"/>
</dbReference>
<dbReference type="InterPro" id="IPR050832">
    <property type="entry name" value="Bact_Acetyltransf"/>
</dbReference>
<sequence length="180" mass="19707">MLNYTMHHNRANARTAVSQAKTADAPAVMELLVGAAKWLQSKGSTQWSALLSGDDHHDVVGHIENGELFLFKDGDTLAGIVLLMQVPGDWDHHLWGPDGHEPNVYLHRLAINRDYAGQGLGADIVRWAETGISFPGKTVMRLDCIASNPKLNAFYSGLGYTYKGTSPSGFCLYEKPLTRA</sequence>
<keyword evidence="2" id="KW-0012">Acyltransferase</keyword>
<dbReference type="AlphaFoldDB" id="A0A6C0FYN2"/>
<dbReference type="KEGG" id="plyc:GXP70_18530"/>
<keyword evidence="5" id="KW-1185">Reference proteome</keyword>
<dbReference type="RefSeq" id="WP_162358215.1">
    <property type="nucleotide sequence ID" value="NZ_CP048209.1"/>
</dbReference>
<feature type="domain" description="N-acetyltransferase" evidence="3">
    <location>
        <begin position="15"/>
        <end position="178"/>
    </location>
</feature>
<evidence type="ECO:0000313" key="4">
    <source>
        <dbReference type="EMBL" id="QHT61777.1"/>
    </source>
</evidence>
<dbReference type="Pfam" id="PF00583">
    <property type="entry name" value="Acetyltransf_1"/>
    <property type="match status" value="1"/>
</dbReference>
<dbReference type="PANTHER" id="PTHR43877">
    <property type="entry name" value="AMINOALKYLPHOSPHONATE N-ACETYLTRANSFERASE-RELATED-RELATED"/>
    <property type="match status" value="1"/>
</dbReference>
<dbReference type="EMBL" id="CP048209">
    <property type="protein sequence ID" value="QHT61777.1"/>
    <property type="molecule type" value="Genomic_DNA"/>
</dbReference>